<keyword evidence="3" id="KW-1185">Reference proteome</keyword>
<feature type="compositionally biased region" description="Basic and acidic residues" evidence="1">
    <location>
        <begin position="1"/>
        <end position="23"/>
    </location>
</feature>
<feature type="compositionally biased region" description="Acidic residues" evidence="1">
    <location>
        <begin position="92"/>
        <end position="110"/>
    </location>
</feature>
<feature type="compositionally biased region" description="Basic residues" evidence="1">
    <location>
        <begin position="38"/>
        <end position="51"/>
    </location>
</feature>
<dbReference type="AlphaFoldDB" id="A0A835S105"/>
<evidence type="ECO:0000256" key="1">
    <source>
        <dbReference type="SAM" id="MobiDB-lite"/>
    </source>
</evidence>
<proteinExistence type="predicted"/>
<feature type="region of interest" description="Disordered" evidence="1">
    <location>
        <begin position="70"/>
        <end position="111"/>
    </location>
</feature>
<dbReference type="EMBL" id="JADCNL010000001">
    <property type="protein sequence ID" value="KAG0498121.1"/>
    <property type="molecule type" value="Genomic_DNA"/>
</dbReference>
<dbReference type="Proteomes" id="UP000636800">
    <property type="component" value="Chromosome 1"/>
</dbReference>
<accession>A0A835S105</accession>
<protein>
    <submittedName>
        <fullName evidence="2">Uncharacterized protein</fullName>
    </submittedName>
</protein>
<reference evidence="2 3" key="1">
    <citation type="journal article" date="2020" name="Nat. Food">
        <title>A phased Vanilla planifolia genome enables genetic improvement of flavour and production.</title>
        <authorList>
            <person name="Hasing T."/>
            <person name="Tang H."/>
            <person name="Brym M."/>
            <person name="Khazi F."/>
            <person name="Huang T."/>
            <person name="Chambers A.H."/>
        </authorList>
    </citation>
    <scope>NUCLEOTIDE SEQUENCE [LARGE SCALE GENOMIC DNA]</scope>
    <source>
        <tissue evidence="2">Leaf</tissue>
    </source>
</reference>
<feature type="compositionally biased region" description="Gly residues" evidence="1">
    <location>
        <begin position="26"/>
        <end position="37"/>
    </location>
</feature>
<evidence type="ECO:0000313" key="2">
    <source>
        <dbReference type="EMBL" id="KAG0498121.1"/>
    </source>
</evidence>
<comment type="caution">
    <text evidence="2">The sequence shown here is derived from an EMBL/GenBank/DDBJ whole genome shotgun (WGS) entry which is preliminary data.</text>
</comment>
<evidence type="ECO:0000313" key="3">
    <source>
        <dbReference type="Proteomes" id="UP000636800"/>
    </source>
</evidence>
<feature type="region of interest" description="Disordered" evidence="1">
    <location>
        <begin position="1"/>
        <end position="55"/>
    </location>
</feature>
<organism evidence="2 3">
    <name type="scientific">Vanilla planifolia</name>
    <name type="common">Vanilla</name>
    <dbReference type="NCBI Taxonomy" id="51239"/>
    <lineage>
        <taxon>Eukaryota</taxon>
        <taxon>Viridiplantae</taxon>
        <taxon>Streptophyta</taxon>
        <taxon>Embryophyta</taxon>
        <taxon>Tracheophyta</taxon>
        <taxon>Spermatophyta</taxon>
        <taxon>Magnoliopsida</taxon>
        <taxon>Liliopsida</taxon>
        <taxon>Asparagales</taxon>
        <taxon>Orchidaceae</taxon>
        <taxon>Vanilloideae</taxon>
        <taxon>Vanilleae</taxon>
        <taxon>Vanilla</taxon>
    </lineage>
</organism>
<dbReference type="OrthoDB" id="1928604at2759"/>
<name>A0A835S105_VANPL</name>
<gene>
    <name evidence="2" type="ORF">HPP92_002812</name>
</gene>
<sequence>MNERKDTRKEKGKTEEDGVERMKGGWNIGSGGRGGGGKVRKRMKPTKRRMKAGVGALMAWMKNRKVRRRKENIELRLKRAKRKGTSGRMKEGDEEEQKGEADWSSDDYRDDDPWQRQAAAVGFPGRPKFISSLLLRRRWTNPNNPQLFVNFKFIDE</sequence>